<dbReference type="EC" id="4.2.3.19" evidence="5"/>
<gene>
    <name evidence="5" type="ORF">HanXRQr2_Chr16g0766771</name>
</gene>
<dbReference type="GO" id="GO:0009899">
    <property type="term" value="F:ent-kaurene synthase activity"/>
    <property type="evidence" value="ECO:0007669"/>
    <property type="project" value="UniProtKB-EC"/>
</dbReference>
<evidence type="ECO:0000256" key="1">
    <source>
        <dbReference type="ARBA" id="ARBA00001946"/>
    </source>
</evidence>
<dbReference type="Proteomes" id="UP000215914">
    <property type="component" value="Unassembled WGS sequence"/>
</dbReference>
<name>A0A9K3DU75_HELAN</name>
<evidence type="ECO:0000313" key="6">
    <source>
        <dbReference type="Proteomes" id="UP000215914"/>
    </source>
</evidence>
<comment type="similarity">
    <text evidence="2">Belongs to the terpene synthase family.</text>
</comment>
<keyword evidence="3" id="KW-0460">Magnesium</keyword>
<dbReference type="AlphaFoldDB" id="A0A9K3DU75"/>
<dbReference type="Gramene" id="mRNA:HanXRQr2_Chr16g0766771">
    <property type="protein sequence ID" value="CDS:HanXRQr2_Chr16g0766771.1"/>
    <property type="gene ID" value="HanXRQr2_Chr16g0766771"/>
</dbReference>
<evidence type="ECO:0000256" key="3">
    <source>
        <dbReference type="ARBA" id="ARBA00022842"/>
    </source>
</evidence>
<evidence type="ECO:0000256" key="2">
    <source>
        <dbReference type="ARBA" id="ARBA00006333"/>
    </source>
</evidence>
<dbReference type="Gene3D" id="1.50.10.160">
    <property type="match status" value="1"/>
</dbReference>
<evidence type="ECO:0000256" key="4">
    <source>
        <dbReference type="ARBA" id="ARBA00023239"/>
    </source>
</evidence>
<organism evidence="5 6">
    <name type="scientific">Helianthus annuus</name>
    <name type="common">Common sunflower</name>
    <dbReference type="NCBI Taxonomy" id="4232"/>
    <lineage>
        <taxon>Eukaryota</taxon>
        <taxon>Viridiplantae</taxon>
        <taxon>Streptophyta</taxon>
        <taxon>Embryophyta</taxon>
        <taxon>Tracheophyta</taxon>
        <taxon>Spermatophyta</taxon>
        <taxon>Magnoliopsida</taxon>
        <taxon>eudicotyledons</taxon>
        <taxon>Gunneridae</taxon>
        <taxon>Pentapetalae</taxon>
        <taxon>asterids</taxon>
        <taxon>campanulids</taxon>
        <taxon>Asterales</taxon>
        <taxon>Asteraceae</taxon>
        <taxon>Asteroideae</taxon>
        <taxon>Heliantheae alliance</taxon>
        <taxon>Heliantheae</taxon>
        <taxon>Helianthus</taxon>
    </lineage>
</organism>
<evidence type="ECO:0000313" key="5">
    <source>
        <dbReference type="EMBL" id="KAF5761581.1"/>
    </source>
</evidence>
<accession>A0A9K3DU75</accession>
<keyword evidence="6" id="KW-1185">Reference proteome</keyword>
<dbReference type="InterPro" id="IPR008930">
    <property type="entry name" value="Terpenoid_cyclase/PrenylTrfase"/>
</dbReference>
<dbReference type="SUPFAM" id="SSF48239">
    <property type="entry name" value="Terpenoid cyclases/Protein prenyltransferases"/>
    <property type="match status" value="1"/>
</dbReference>
<sequence>MQAIDTTASSYDTAWVAMVPSPSSPKSPCFPECLNWLVKNQLDDRSWGLANHNGTHSLLKDSLSSTLACIALKRWNVGEDQINKGMYVSLCCFLACCISSVSRLLVQVYVLSSQILLRLLTKVNHLPLVLTSYFLVCWSMQNS</sequence>
<dbReference type="InterPro" id="IPR050148">
    <property type="entry name" value="Terpene_synthase-like"/>
</dbReference>
<reference evidence="5" key="1">
    <citation type="journal article" date="2017" name="Nature">
        <title>The sunflower genome provides insights into oil metabolism, flowering and Asterid evolution.</title>
        <authorList>
            <person name="Badouin H."/>
            <person name="Gouzy J."/>
            <person name="Grassa C.J."/>
            <person name="Murat F."/>
            <person name="Staton S.E."/>
            <person name="Cottret L."/>
            <person name="Lelandais-Briere C."/>
            <person name="Owens G.L."/>
            <person name="Carrere S."/>
            <person name="Mayjonade B."/>
            <person name="Legrand L."/>
            <person name="Gill N."/>
            <person name="Kane N.C."/>
            <person name="Bowers J.E."/>
            <person name="Hubner S."/>
            <person name="Bellec A."/>
            <person name="Berard A."/>
            <person name="Berges H."/>
            <person name="Blanchet N."/>
            <person name="Boniface M.C."/>
            <person name="Brunel D."/>
            <person name="Catrice O."/>
            <person name="Chaidir N."/>
            <person name="Claudel C."/>
            <person name="Donnadieu C."/>
            <person name="Faraut T."/>
            <person name="Fievet G."/>
            <person name="Helmstetter N."/>
            <person name="King M."/>
            <person name="Knapp S.J."/>
            <person name="Lai Z."/>
            <person name="Le Paslier M.C."/>
            <person name="Lippi Y."/>
            <person name="Lorenzon L."/>
            <person name="Mandel J.R."/>
            <person name="Marage G."/>
            <person name="Marchand G."/>
            <person name="Marquand E."/>
            <person name="Bret-Mestries E."/>
            <person name="Morien E."/>
            <person name="Nambeesan S."/>
            <person name="Nguyen T."/>
            <person name="Pegot-Espagnet P."/>
            <person name="Pouilly N."/>
            <person name="Raftis F."/>
            <person name="Sallet E."/>
            <person name="Schiex T."/>
            <person name="Thomas J."/>
            <person name="Vandecasteele C."/>
            <person name="Vares D."/>
            <person name="Vear F."/>
            <person name="Vautrin S."/>
            <person name="Crespi M."/>
            <person name="Mangin B."/>
            <person name="Burke J.M."/>
            <person name="Salse J."/>
            <person name="Munos S."/>
            <person name="Vincourt P."/>
            <person name="Rieseberg L.H."/>
            <person name="Langlade N.B."/>
        </authorList>
    </citation>
    <scope>NUCLEOTIDE SEQUENCE</scope>
    <source>
        <tissue evidence="5">Leaves</tissue>
    </source>
</reference>
<dbReference type="GO" id="GO:0016114">
    <property type="term" value="P:terpenoid biosynthetic process"/>
    <property type="evidence" value="ECO:0007669"/>
    <property type="project" value="InterPro"/>
</dbReference>
<dbReference type="GO" id="GO:0046872">
    <property type="term" value="F:metal ion binding"/>
    <property type="evidence" value="ECO:0007669"/>
    <property type="project" value="UniProtKB-KW"/>
</dbReference>
<proteinExistence type="inferred from homology"/>
<comment type="caution">
    <text evidence="5">The sequence shown here is derived from an EMBL/GenBank/DDBJ whole genome shotgun (WGS) entry which is preliminary data.</text>
</comment>
<protein>
    <submittedName>
        <fullName evidence="5">Ent-kaurene synthase</fullName>
        <ecNumber evidence="5">4.2.3.19</ecNumber>
    </submittedName>
</protein>
<comment type="cofactor">
    <cofactor evidence="1">
        <name>Mg(2+)</name>
        <dbReference type="ChEBI" id="CHEBI:18420"/>
    </cofactor>
</comment>
<dbReference type="EMBL" id="MNCJ02000331">
    <property type="protein sequence ID" value="KAF5761581.1"/>
    <property type="molecule type" value="Genomic_DNA"/>
</dbReference>
<reference evidence="5" key="2">
    <citation type="submission" date="2020-06" db="EMBL/GenBank/DDBJ databases">
        <title>Helianthus annuus Genome sequencing and assembly Release 2.</title>
        <authorList>
            <person name="Gouzy J."/>
            <person name="Langlade N."/>
            <person name="Munos S."/>
        </authorList>
    </citation>
    <scope>NUCLEOTIDE SEQUENCE</scope>
    <source>
        <tissue evidence="5">Leaves</tissue>
    </source>
</reference>
<keyword evidence="4 5" id="KW-0456">Lyase</keyword>
<dbReference type="PANTHER" id="PTHR31739:SF3">
    <property type="entry name" value="ENT-KAUR-16-ENE SYNTHASE, CHLOROPLASTIC"/>
    <property type="match status" value="1"/>
</dbReference>
<dbReference type="PANTHER" id="PTHR31739">
    <property type="entry name" value="ENT-COPALYL DIPHOSPHATE SYNTHASE, CHLOROPLASTIC"/>
    <property type="match status" value="1"/>
</dbReference>